<keyword evidence="6" id="KW-0648">Protein biosynthesis</keyword>
<keyword evidence="7" id="KW-0030">Aminoacyl-tRNA synthetase</keyword>
<keyword evidence="3 9" id="KW-0436">Ligase</keyword>
<organism evidence="9">
    <name type="scientific">Cacopsylla melanoneura</name>
    <dbReference type="NCBI Taxonomy" id="428564"/>
    <lineage>
        <taxon>Eukaryota</taxon>
        <taxon>Metazoa</taxon>
        <taxon>Ecdysozoa</taxon>
        <taxon>Arthropoda</taxon>
        <taxon>Hexapoda</taxon>
        <taxon>Insecta</taxon>
        <taxon>Pterygota</taxon>
        <taxon>Neoptera</taxon>
        <taxon>Paraneoptera</taxon>
        <taxon>Hemiptera</taxon>
        <taxon>Sternorrhyncha</taxon>
        <taxon>Psylloidea</taxon>
        <taxon>Psyllidae</taxon>
        <taxon>Psyllinae</taxon>
        <taxon>Cacopsylla</taxon>
    </lineage>
</organism>
<evidence type="ECO:0000256" key="2">
    <source>
        <dbReference type="ARBA" id="ARBA00012816"/>
    </source>
</evidence>
<dbReference type="GO" id="GO:0004816">
    <property type="term" value="F:asparagine-tRNA ligase activity"/>
    <property type="evidence" value="ECO:0007669"/>
    <property type="project" value="UniProtKB-EC"/>
</dbReference>
<dbReference type="InterPro" id="IPR004365">
    <property type="entry name" value="NA-bd_OB_tRNA"/>
</dbReference>
<dbReference type="InterPro" id="IPR002312">
    <property type="entry name" value="Asp/Asn-tRNA-synth_IIb"/>
</dbReference>
<evidence type="ECO:0000256" key="1">
    <source>
        <dbReference type="ARBA" id="ARBA00008226"/>
    </source>
</evidence>
<dbReference type="Pfam" id="PF01336">
    <property type="entry name" value="tRNA_anti-codon"/>
    <property type="match status" value="1"/>
</dbReference>
<dbReference type="NCBIfam" id="NF003037">
    <property type="entry name" value="PRK03932.1"/>
    <property type="match status" value="1"/>
</dbReference>
<dbReference type="PROSITE" id="PS50862">
    <property type="entry name" value="AA_TRNA_LIGASE_II"/>
    <property type="match status" value="1"/>
</dbReference>
<sequence>MYSLRQSLRKTLGFNLFQHENISRLRLHHSIAQVYKEQEYGTRISLKGWVKALRKMKGNNFIDVSDGSSHKSMQVVVPKEMSPDNLSYGCSVEIDGTLDQFENGQVEVKADKINVIGPCVVADGYPFQPRKSHDVDYVREYLHLRNRTKSFASLLRLRSYVTQYIHNYFHQHGYIHVHTPILTSNDCEGAGEVFSVIPERIPAPEHLSLEEQKKLSILTYAKEVFFDEQVWLSVSGQLHLEAMARSLSKVYTLNPVFRAENSKSRLHLAEFYMLEAELAFLSDIQDLCNPIEHFVKSVVCHMLDKHGEEMEAYRKVNNVENVKDLETIRDNTFIRMSYSAAVTILARNGYKVMADSGFSKQHELFLVKYTNNIPIFIINWPKEIKPFYMKQDSADTKQVLAVDLLCPLVGELCGGGLREDNVANLQSTLFEKKLHNKLDWYLELRKFGNVPTGGFGIGLERLIQVLCGTENIRDVIPYPRYPHHCKM</sequence>
<proteinExistence type="inferred from homology"/>
<evidence type="ECO:0000256" key="7">
    <source>
        <dbReference type="ARBA" id="ARBA00023146"/>
    </source>
</evidence>
<comment type="similarity">
    <text evidence="1">Belongs to the class-II aminoacyl-tRNA synthetase family.</text>
</comment>
<dbReference type="EMBL" id="HBUF01353035">
    <property type="protein sequence ID" value="CAG6715340.1"/>
    <property type="molecule type" value="Transcribed_RNA"/>
</dbReference>
<dbReference type="SUPFAM" id="SSF55681">
    <property type="entry name" value="Class II aaRS and biotin synthetases"/>
    <property type="match status" value="1"/>
</dbReference>
<evidence type="ECO:0000256" key="6">
    <source>
        <dbReference type="ARBA" id="ARBA00022917"/>
    </source>
</evidence>
<accession>A0A8D8V2W4</accession>
<dbReference type="InterPro" id="IPR004364">
    <property type="entry name" value="Aa-tRNA-synt_II"/>
</dbReference>
<evidence type="ECO:0000256" key="3">
    <source>
        <dbReference type="ARBA" id="ARBA00022598"/>
    </source>
</evidence>
<dbReference type="EMBL" id="HBUF01353037">
    <property type="protein sequence ID" value="CAG6715342.1"/>
    <property type="molecule type" value="Transcribed_RNA"/>
</dbReference>
<dbReference type="GO" id="GO:0003676">
    <property type="term" value="F:nucleic acid binding"/>
    <property type="evidence" value="ECO:0007669"/>
    <property type="project" value="InterPro"/>
</dbReference>
<dbReference type="PANTHER" id="PTHR22594">
    <property type="entry name" value="ASPARTYL/LYSYL-TRNA SYNTHETASE"/>
    <property type="match status" value="1"/>
</dbReference>
<dbReference type="EC" id="6.1.1.22" evidence="2"/>
<dbReference type="GO" id="GO:0006421">
    <property type="term" value="P:asparaginyl-tRNA aminoacylation"/>
    <property type="evidence" value="ECO:0007669"/>
    <property type="project" value="InterPro"/>
</dbReference>
<dbReference type="GO" id="GO:0005739">
    <property type="term" value="C:mitochondrion"/>
    <property type="evidence" value="ECO:0007669"/>
    <property type="project" value="TreeGrafter"/>
</dbReference>
<dbReference type="InterPro" id="IPR006195">
    <property type="entry name" value="aa-tRNA-synth_II"/>
</dbReference>
<dbReference type="Pfam" id="PF00152">
    <property type="entry name" value="tRNA-synt_2"/>
    <property type="match status" value="1"/>
</dbReference>
<dbReference type="Gene3D" id="2.40.50.140">
    <property type="entry name" value="Nucleic acid-binding proteins"/>
    <property type="match status" value="1"/>
</dbReference>
<feature type="domain" description="Aminoacyl-transfer RNA synthetases class-II family profile" evidence="8">
    <location>
        <begin position="155"/>
        <end position="477"/>
    </location>
</feature>
<evidence type="ECO:0000259" key="8">
    <source>
        <dbReference type="PROSITE" id="PS50862"/>
    </source>
</evidence>
<name>A0A8D8V2W4_9HEMI</name>
<protein>
    <recommendedName>
        <fullName evidence="2">asparagine--tRNA ligase</fullName>
        <ecNumber evidence="2">6.1.1.22</ecNumber>
    </recommendedName>
</protein>
<evidence type="ECO:0000256" key="5">
    <source>
        <dbReference type="ARBA" id="ARBA00022840"/>
    </source>
</evidence>
<keyword evidence="4" id="KW-0547">Nucleotide-binding</keyword>
<dbReference type="InterPro" id="IPR004522">
    <property type="entry name" value="Asn-tRNA-ligase"/>
</dbReference>
<dbReference type="PRINTS" id="PR01042">
    <property type="entry name" value="TRNASYNTHASP"/>
</dbReference>
<dbReference type="PANTHER" id="PTHR22594:SF34">
    <property type="entry name" value="ASPARAGINE--TRNA LIGASE, MITOCHONDRIAL-RELATED"/>
    <property type="match status" value="1"/>
</dbReference>
<dbReference type="InterPro" id="IPR012340">
    <property type="entry name" value="NA-bd_OB-fold"/>
</dbReference>
<dbReference type="InterPro" id="IPR045864">
    <property type="entry name" value="aa-tRNA-synth_II/BPL/LPL"/>
</dbReference>
<dbReference type="Gene3D" id="3.30.930.10">
    <property type="entry name" value="Bira Bifunctional Protein, Domain 2"/>
    <property type="match status" value="1"/>
</dbReference>
<keyword evidence="5" id="KW-0067">ATP-binding</keyword>
<dbReference type="GO" id="GO:0005524">
    <property type="term" value="F:ATP binding"/>
    <property type="evidence" value="ECO:0007669"/>
    <property type="project" value="UniProtKB-KW"/>
</dbReference>
<evidence type="ECO:0000256" key="4">
    <source>
        <dbReference type="ARBA" id="ARBA00022741"/>
    </source>
</evidence>
<dbReference type="NCBIfam" id="TIGR00457">
    <property type="entry name" value="asnS"/>
    <property type="match status" value="1"/>
</dbReference>
<dbReference type="EMBL" id="HBUF01353036">
    <property type="protein sequence ID" value="CAG6715341.1"/>
    <property type="molecule type" value="Transcribed_RNA"/>
</dbReference>
<dbReference type="CDD" id="cd04318">
    <property type="entry name" value="EcAsnRS_like_N"/>
    <property type="match status" value="1"/>
</dbReference>
<reference evidence="9" key="1">
    <citation type="submission" date="2021-05" db="EMBL/GenBank/DDBJ databases">
        <authorList>
            <person name="Alioto T."/>
            <person name="Alioto T."/>
            <person name="Gomez Garrido J."/>
        </authorList>
    </citation>
    <scope>NUCLEOTIDE SEQUENCE</scope>
</reference>
<evidence type="ECO:0000313" key="9">
    <source>
        <dbReference type="EMBL" id="CAG6715342.1"/>
    </source>
</evidence>
<dbReference type="SUPFAM" id="SSF50249">
    <property type="entry name" value="Nucleic acid-binding proteins"/>
    <property type="match status" value="1"/>
</dbReference>
<dbReference type="AlphaFoldDB" id="A0A8D8V2W4"/>
<dbReference type="EMBL" id="HBUF01353038">
    <property type="protein sequence ID" value="CAG6715343.1"/>
    <property type="molecule type" value="Transcribed_RNA"/>
</dbReference>